<dbReference type="Proteomes" id="UP000825002">
    <property type="component" value="Unassembled WGS sequence"/>
</dbReference>
<dbReference type="InterPro" id="IPR046346">
    <property type="entry name" value="Aminoacid_DH-like_N_sf"/>
</dbReference>
<reference evidence="7 8" key="1">
    <citation type="submission" date="2020-10" db="EMBL/GenBank/DDBJ databases">
        <authorList>
            <person name="Klimov P.B."/>
            <person name="Dyachkov S.M."/>
            <person name="Chetverikov P.E."/>
        </authorList>
    </citation>
    <scope>NUCLEOTIDE SEQUENCE [LARGE SCALE GENOMIC DNA]</scope>
    <source>
        <strain evidence="7">BMOC 18-1129-001#AD2665</strain>
        <tissue evidence="7">Entire mites</tissue>
    </source>
</reference>
<dbReference type="InterPro" id="IPR001891">
    <property type="entry name" value="Malic_OxRdtase"/>
</dbReference>
<dbReference type="PROSITE" id="PS00331">
    <property type="entry name" value="MALIC_ENZYMES"/>
    <property type="match status" value="1"/>
</dbReference>
<feature type="non-terminal residue" evidence="7">
    <location>
        <position position="1"/>
    </location>
</feature>
<comment type="similarity">
    <text evidence="2 4">Belongs to the malic enzymes family.</text>
</comment>
<dbReference type="Pfam" id="PF00390">
    <property type="entry name" value="malic"/>
    <property type="match status" value="1"/>
</dbReference>
<evidence type="ECO:0000256" key="4">
    <source>
        <dbReference type="RuleBase" id="RU003426"/>
    </source>
</evidence>
<keyword evidence="4" id="KW-0560">Oxidoreductase</keyword>
<dbReference type="SUPFAM" id="SSF53223">
    <property type="entry name" value="Aminoacid dehydrogenase-like, N-terminal domain"/>
    <property type="match status" value="1"/>
</dbReference>
<name>A0ABQ7S7V1_9ACAR</name>
<evidence type="ECO:0000259" key="5">
    <source>
        <dbReference type="SMART" id="SM00919"/>
    </source>
</evidence>
<dbReference type="Gene3D" id="3.40.50.720">
    <property type="entry name" value="NAD(P)-binding Rossmann-like Domain"/>
    <property type="match status" value="1"/>
</dbReference>
<evidence type="ECO:0000259" key="6">
    <source>
        <dbReference type="SMART" id="SM01274"/>
    </source>
</evidence>
<keyword evidence="3 4" id="KW-0479">Metal-binding</keyword>
<dbReference type="PANTHER" id="PTHR23406">
    <property type="entry name" value="MALIC ENZYME-RELATED"/>
    <property type="match status" value="1"/>
</dbReference>
<dbReference type="SUPFAM" id="SSF51735">
    <property type="entry name" value="NAD(P)-binding Rossmann-fold domains"/>
    <property type="match status" value="1"/>
</dbReference>
<dbReference type="PANTHER" id="PTHR23406:SF90">
    <property type="entry name" value="MALIC ENZYME-RELATED"/>
    <property type="match status" value="1"/>
</dbReference>
<keyword evidence="8" id="KW-1185">Reference proteome</keyword>
<dbReference type="InterPro" id="IPR012302">
    <property type="entry name" value="Malic_NAD-bd"/>
</dbReference>
<dbReference type="PRINTS" id="PR00072">
    <property type="entry name" value="MALOXRDTASE"/>
</dbReference>
<feature type="domain" description="Malic enzyme N-terminal" evidence="6">
    <location>
        <begin position="122"/>
        <end position="303"/>
    </location>
</feature>
<dbReference type="SMART" id="SM01274">
    <property type="entry name" value="malic"/>
    <property type="match status" value="1"/>
</dbReference>
<dbReference type="InterPro" id="IPR037062">
    <property type="entry name" value="Malic_N_dom_sf"/>
</dbReference>
<evidence type="ECO:0000313" key="7">
    <source>
        <dbReference type="EMBL" id="KAG9509499.1"/>
    </source>
</evidence>
<gene>
    <name evidence="7" type="primary">Me3</name>
    <name evidence="7" type="ORF">GZH46_01978</name>
</gene>
<dbReference type="SMART" id="SM00919">
    <property type="entry name" value="Malic_M"/>
    <property type="match status" value="1"/>
</dbReference>
<dbReference type="CDD" id="cd05312">
    <property type="entry name" value="NAD_bind_1_malic_enz"/>
    <property type="match status" value="1"/>
</dbReference>
<organism evidence="7 8">
    <name type="scientific">Fragariocoptes setiger</name>
    <dbReference type="NCBI Taxonomy" id="1670756"/>
    <lineage>
        <taxon>Eukaryota</taxon>
        <taxon>Metazoa</taxon>
        <taxon>Ecdysozoa</taxon>
        <taxon>Arthropoda</taxon>
        <taxon>Chelicerata</taxon>
        <taxon>Arachnida</taxon>
        <taxon>Acari</taxon>
        <taxon>Acariformes</taxon>
        <taxon>Trombidiformes</taxon>
        <taxon>Prostigmata</taxon>
        <taxon>Eupodina</taxon>
        <taxon>Eriophyoidea</taxon>
        <taxon>Phytoptidae</taxon>
        <taxon>Fragariocoptes</taxon>
    </lineage>
</organism>
<comment type="caution">
    <text evidence="7">The sequence shown here is derived from an EMBL/GenBank/DDBJ whole genome shotgun (WGS) entry which is preliminary data.</text>
</comment>
<evidence type="ECO:0000256" key="2">
    <source>
        <dbReference type="ARBA" id="ARBA00008785"/>
    </source>
</evidence>
<evidence type="ECO:0000256" key="1">
    <source>
        <dbReference type="ARBA" id="ARBA00001936"/>
    </source>
</evidence>
<protein>
    <recommendedName>
        <fullName evidence="4">Malic enzyme</fullName>
    </recommendedName>
</protein>
<dbReference type="Pfam" id="PF03949">
    <property type="entry name" value="Malic_M"/>
    <property type="match status" value="1"/>
</dbReference>
<proteinExistence type="inferred from homology"/>
<dbReference type="InterPro" id="IPR012301">
    <property type="entry name" value="Malic_N_dom"/>
</dbReference>
<dbReference type="InterPro" id="IPR036291">
    <property type="entry name" value="NAD(P)-bd_dom_sf"/>
</dbReference>
<evidence type="ECO:0000256" key="3">
    <source>
        <dbReference type="ARBA" id="ARBA00022723"/>
    </source>
</evidence>
<accession>A0ABQ7S7V1</accession>
<comment type="cofactor">
    <cofactor evidence="1">
        <name>Mn(2+)</name>
        <dbReference type="ChEBI" id="CHEBI:29035"/>
    </cofactor>
</comment>
<dbReference type="Gene3D" id="3.40.50.10380">
    <property type="entry name" value="Malic enzyme, N-terminal domain"/>
    <property type="match status" value="1"/>
</dbReference>
<dbReference type="EMBL" id="JAIFTH010000446">
    <property type="protein sequence ID" value="KAG9509499.1"/>
    <property type="molecule type" value="Genomic_DNA"/>
</dbReference>
<feature type="domain" description="Malic enzyme NAD-binding" evidence="5">
    <location>
        <begin position="313"/>
        <end position="566"/>
    </location>
</feature>
<dbReference type="InterPro" id="IPR015884">
    <property type="entry name" value="Malic_enzyme_CS"/>
</dbReference>
<dbReference type="PIRSF" id="PIRSF000106">
    <property type="entry name" value="ME"/>
    <property type="match status" value="1"/>
</dbReference>
<sequence length="625" mass="69319">GKVYGSIGTLISFGWILWRDKRHSSNKVLTLSLKRLTPSFGVSNRMNKASLNSQTNMRAAFKGNIDHKGLAYTREERSKLGILGLLPAAEQSQDRQVEAVMNFIENSGSDDLNKYIYLRNLKDYNERLFYKTVTQNVEKLMPIVYTPVVGLACHKFSQIFTRPRGLFITINDIDNIPEILSNWHEPDVKVIVVTDGERILGLGDLGANGMGIPIGKLSLYTALAGIPPSTVLPVHIDVGTNNEEFLNDPFYIGLRQRRVRGDKYLELLDKFVQAVTQRFGRSCLIQFEDFGNSTAFDILLRYQKQYCVFNDDIQGTASVCLSGLISAAKLTNTRITESIYLFYGAGEANIGTANLIVMAMTEQGLKPEEARKKIWMVDSKGLIVKNRSGAPVTGHKQAFAQDAPEIKDLEAIVEFVKPTALIGASAQGGSFTEKICEKMSSFNERPIIFALSNPTSKAECTAEQAYKWTNGKCVFASGSPFDPVTFGGRTYITGQGNNAYIFPGVGLAVIAAQVYTIPEETFLVSAKALSDQVTEHDFSIGLVYPRLSRVRDVTNKVAARVLEYLYAERLANYRPEPSDKLAYLKSLQYDPDYDSISPSLTKLSLDGVSQKNRFPVKNGSLFSCH</sequence>
<evidence type="ECO:0000313" key="8">
    <source>
        <dbReference type="Proteomes" id="UP000825002"/>
    </source>
</evidence>
<dbReference type="NCBIfam" id="NF010052">
    <property type="entry name" value="PRK13529.1"/>
    <property type="match status" value="1"/>
</dbReference>